<protein>
    <submittedName>
        <fullName evidence="6">Presenilin family intramembrane aspartyl protease</fullName>
        <ecNumber evidence="6">3.4.23.-</ecNumber>
    </submittedName>
</protein>
<accession>A0ABT5X6P3</accession>
<dbReference type="GO" id="GO:0008233">
    <property type="term" value="F:peptidase activity"/>
    <property type="evidence" value="ECO:0007669"/>
    <property type="project" value="UniProtKB-KW"/>
</dbReference>
<dbReference type="EMBL" id="JARFPK010000011">
    <property type="protein sequence ID" value="MDF0590371.1"/>
    <property type="molecule type" value="Genomic_DNA"/>
</dbReference>
<proteinExistence type="predicted"/>
<evidence type="ECO:0000256" key="4">
    <source>
        <dbReference type="ARBA" id="ARBA00023136"/>
    </source>
</evidence>
<sequence length="293" mass="31448">MAAETVRERISPMVVMILFLAVVQILSIALMEPLSATEVRIFDDPESAANPFGYILLVLGFTLFILMALRLKKGWVVSGVVLLAVAIGVYYVLSAFLSPLLALISSLAVIALLHLHPEWYVIDFVGLIVCAGVGTLFGLSMTPIPALLLLLLLAAYDAISVYKTRHMVTLAEGVMEIKAPLLFVVPRRWGYSFRREGMGSGDDRGAYFLGLGDAIIPTVLVISANWYFDLPAMEIFGIGANLPALGAMVGTYLGFALLSFTSRDKPQAGLPFLNGGAILGFLAGLVISGQPLL</sequence>
<feature type="transmembrane region" description="Helical" evidence="5">
    <location>
        <begin position="272"/>
        <end position="292"/>
    </location>
</feature>
<evidence type="ECO:0000256" key="2">
    <source>
        <dbReference type="ARBA" id="ARBA00022692"/>
    </source>
</evidence>
<feature type="transmembrane region" description="Helical" evidence="5">
    <location>
        <begin position="12"/>
        <end position="31"/>
    </location>
</feature>
<keyword evidence="6" id="KW-0645">Protease</keyword>
<keyword evidence="7" id="KW-1185">Reference proteome</keyword>
<organism evidence="6 7">
    <name type="scientific">Candidatus Methanocrinis natronophilus</name>
    <dbReference type="NCBI Taxonomy" id="3033396"/>
    <lineage>
        <taxon>Archaea</taxon>
        <taxon>Methanobacteriati</taxon>
        <taxon>Methanobacteriota</taxon>
        <taxon>Stenosarchaea group</taxon>
        <taxon>Methanomicrobia</taxon>
        <taxon>Methanotrichales</taxon>
        <taxon>Methanotrichaceae</taxon>
        <taxon>Methanocrinis</taxon>
    </lineage>
</organism>
<evidence type="ECO:0000256" key="5">
    <source>
        <dbReference type="SAM" id="Phobius"/>
    </source>
</evidence>
<dbReference type="Proteomes" id="UP001220010">
    <property type="component" value="Unassembled WGS sequence"/>
</dbReference>
<dbReference type="InterPro" id="IPR010545">
    <property type="entry name" value="SPP"/>
</dbReference>
<comment type="subcellular location">
    <subcellularLocation>
        <location evidence="1">Endomembrane system</location>
        <topology evidence="1">Multi-pass membrane protein</topology>
    </subcellularLocation>
</comment>
<comment type="caution">
    <text evidence="6">The sequence shown here is derived from an EMBL/GenBank/DDBJ whole genome shotgun (WGS) entry which is preliminary data.</text>
</comment>
<dbReference type="RefSeq" id="WP_316966122.1">
    <property type="nucleotide sequence ID" value="NZ_JARFPK010000011.1"/>
</dbReference>
<feature type="transmembrane region" description="Helical" evidence="5">
    <location>
        <begin position="51"/>
        <end position="69"/>
    </location>
</feature>
<reference evidence="6 7" key="1">
    <citation type="submission" date="2023-03" db="EMBL/GenBank/DDBJ databases">
        <title>WGS of Methanotrichaceae archaeon Mx.</title>
        <authorList>
            <person name="Sorokin D.Y."/>
            <person name="Merkel A.Y."/>
        </authorList>
    </citation>
    <scope>NUCLEOTIDE SEQUENCE [LARGE SCALE GENOMIC DNA]</scope>
    <source>
        <strain evidence="6 7">Mx</strain>
    </source>
</reference>
<evidence type="ECO:0000256" key="3">
    <source>
        <dbReference type="ARBA" id="ARBA00022989"/>
    </source>
</evidence>
<dbReference type="GO" id="GO:0006508">
    <property type="term" value="P:proteolysis"/>
    <property type="evidence" value="ECO:0007669"/>
    <property type="project" value="UniProtKB-KW"/>
</dbReference>
<dbReference type="SMART" id="SM00730">
    <property type="entry name" value="PSN"/>
    <property type="match status" value="1"/>
</dbReference>
<dbReference type="Pfam" id="PF06550">
    <property type="entry name" value="SPP"/>
    <property type="match status" value="1"/>
</dbReference>
<dbReference type="NCBIfam" id="NF041679">
    <property type="entry name" value="IMP_arch_presen"/>
    <property type="match status" value="1"/>
</dbReference>
<dbReference type="InterPro" id="IPR006639">
    <property type="entry name" value="Preselin/SPP"/>
</dbReference>
<evidence type="ECO:0000313" key="6">
    <source>
        <dbReference type="EMBL" id="MDF0590371.1"/>
    </source>
</evidence>
<feature type="transmembrane region" description="Helical" evidence="5">
    <location>
        <begin position="240"/>
        <end position="260"/>
    </location>
</feature>
<keyword evidence="3 5" id="KW-1133">Transmembrane helix</keyword>
<feature type="transmembrane region" description="Helical" evidence="5">
    <location>
        <begin position="206"/>
        <end position="228"/>
    </location>
</feature>
<keyword evidence="6" id="KW-0378">Hydrolase</keyword>
<evidence type="ECO:0000256" key="1">
    <source>
        <dbReference type="ARBA" id="ARBA00004127"/>
    </source>
</evidence>
<feature type="transmembrane region" description="Helical" evidence="5">
    <location>
        <begin position="81"/>
        <end position="113"/>
    </location>
</feature>
<keyword evidence="4 5" id="KW-0472">Membrane</keyword>
<evidence type="ECO:0000313" key="7">
    <source>
        <dbReference type="Proteomes" id="UP001220010"/>
    </source>
</evidence>
<keyword evidence="2 5" id="KW-0812">Transmembrane</keyword>
<gene>
    <name evidence="6" type="ORF">P0O15_04185</name>
</gene>
<dbReference type="EC" id="3.4.23.-" evidence="6"/>
<name>A0ABT5X6P3_9EURY</name>